<dbReference type="InterPro" id="IPR003333">
    <property type="entry name" value="CMAS"/>
</dbReference>
<evidence type="ECO:0000313" key="8">
    <source>
        <dbReference type="Proteomes" id="UP000094472"/>
    </source>
</evidence>
<organism evidence="7 8">
    <name type="scientific">Methyloceanibacter superfactus</name>
    <dbReference type="NCBI Taxonomy" id="1774969"/>
    <lineage>
        <taxon>Bacteria</taxon>
        <taxon>Pseudomonadati</taxon>
        <taxon>Pseudomonadota</taxon>
        <taxon>Alphaproteobacteria</taxon>
        <taxon>Hyphomicrobiales</taxon>
        <taxon>Hyphomicrobiaceae</taxon>
        <taxon>Methyloceanibacter</taxon>
    </lineage>
</organism>
<sequence>MIELPNGRRITFGQDRPYDAVLRLKNYRVIAKSLRRGTLGFADAYIAGDMECSDLLGLFRFFVRNCAALEKSGRGLFRHSIVDRLWHLLRQNSRRGSRRNITEHYDLGNAFFEKWLDGELVYSSALFSESTATLEEAQEAKLQAILQSLALEPGMSLLEIGSGWGALALRAARDNGAAVTGITLSHEQRVWAEDRAEAGGLSNCSFELQDYRDTEGQFDRLVSIEMIEAVGEDRWPLFFRTIRDRLKPGGIATLQAITIHEDHFDDYRGKADFIQRYIFPGGMLPTKTIIANLAEQAGLQFERVTEFGFSYARTLREWRLRFEANWPEIGALGFEEEFRRKWRYYLAYCEAGFLDEVIDVGLYRLTRPAAGALKT</sequence>
<accession>A0A1E3W045</accession>
<keyword evidence="5" id="KW-0443">Lipid metabolism</keyword>
<gene>
    <name evidence="7" type="ORF">AUC69_09430</name>
</gene>
<keyword evidence="3" id="KW-0808">Transferase</keyword>
<dbReference type="EMBL" id="LPWF01000018">
    <property type="protein sequence ID" value="ODR99139.1"/>
    <property type="molecule type" value="Genomic_DNA"/>
</dbReference>
<dbReference type="AlphaFoldDB" id="A0A1E3W045"/>
<evidence type="ECO:0000256" key="3">
    <source>
        <dbReference type="ARBA" id="ARBA00022679"/>
    </source>
</evidence>
<dbReference type="PANTHER" id="PTHR43667">
    <property type="entry name" value="CYCLOPROPANE-FATTY-ACYL-PHOSPHOLIPID SYNTHASE"/>
    <property type="match status" value="1"/>
</dbReference>
<evidence type="ECO:0000313" key="7">
    <source>
        <dbReference type="EMBL" id="ODR99139.1"/>
    </source>
</evidence>
<dbReference type="Proteomes" id="UP000094472">
    <property type="component" value="Unassembled WGS sequence"/>
</dbReference>
<evidence type="ECO:0000256" key="4">
    <source>
        <dbReference type="ARBA" id="ARBA00022691"/>
    </source>
</evidence>
<dbReference type="STRING" id="1774969.AUC69_09430"/>
<dbReference type="PANTHER" id="PTHR43667:SF2">
    <property type="entry name" value="FATTY ACID C-METHYL TRANSFERASE"/>
    <property type="match status" value="1"/>
</dbReference>
<dbReference type="InterPro" id="IPR050723">
    <property type="entry name" value="CFA/CMAS"/>
</dbReference>
<keyword evidence="8" id="KW-1185">Reference proteome</keyword>
<dbReference type="CDD" id="cd02440">
    <property type="entry name" value="AdoMet_MTases"/>
    <property type="match status" value="1"/>
</dbReference>
<comment type="caution">
    <text evidence="7">The sequence shown here is derived from an EMBL/GenBank/DDBJ whole genome shotgun (WGS) entry which is preliminary data.</text>
</comment>
<dbReference type="Gene3D" id="3.40.50.150">
    <property type="entry name" value="Vaccinia Virus protein VP39"/>
    <property type="match status" value="1"/>
</dbReference>
<protein>
    <recommendedName>
        <fullName evidence="9">Cyclopropane-fatty-acyl-phospholipid synthase</fullName>
    </recommendedName>
</protein>
<keyword evidence="2" id="KW-0489">Methyltransferase</keyword>
<evidence type="ECO:0008006" key="9">
    <source>
        <dbReference type="Google" id="ProtNLM"/>
    </source>
</evidence>
<evidence type="ECO:0000256" key="2">
    <source>
        <dbReference type="ARBA" id="ARBA00022603"/>
    </source>
</evidence>
<dbReference type="GO" id="GO:0008610">
    <property type="term" value="P:lipid biosynthetic process"/>
    <property type="evidence" value="ECO:0007669"/>
    <property type="project" value="InterPro"/>
</dbReference>
<dbReference type="SUPFAM" id="SSF53335">
    <property type="entry name" value="S-adenosyl-L-methionine-dependent methyltransferases"/>
    <property type="match status" value="1"/>
</dbReference>
<dbReference type="GO" id="GO:0032259">
    <property type="term" value="P:methylation"/>
    <property type="evidence" value="ECO:0007669"/>
    <property type="project" value="UniProtKB-KW"/>
</dbReference>
<comment type="similarity">
    <text evidence="1">Belongs to the CFA/CMAS family.</text>
</comment>
<dbReference type="PIRSF" id="PIRSF003085">
    <property type="entry name" value="CMAS"/>
    <property type="match status" value="1"/>
</dbReference>
<dbReference type="Pfam" id="PF02353">
    <property type="entry name" value="CMAS"/>
    <property type="match status" value="1"/>
</dbReference>
<name>A0A1E3W045_9HYPH</name>
<feature type="active site" evidence="6">
    <location>
        <position position="349"/>
    </location>
</feature>
<dbReference type="GO" id="GO:0008168">
    <property type="term" value="F:methyltransferase activity"/>
    <property type="evidence" value="ECO:0007669"/>
    <property type="project" value="UniProtKB-KW"/>
</dbReference>
<evidence type="ECO:0000256" key="6">
    <source>
        <dbReference type="PIRSR" id="PIRSR003085-1"/>
    </source>
</evidence>
<dbReference type="InterPro" id="IPR029063">
    <property type="entry name" value="SAM-dependent_MTases_sf"/>
</dbReference>
<reference evidence="7 8" key="1">
    <citation type="journal article" date="2016" name="Environ. Microbiol.">
        <title>New Methyloceanibacter diversity from North Sea sediments includes methanotroph containing solely the soluble methane monooxygenase.</title>
        <authorList>
            <person name="Vekeman B."/>
            <person name="Kerckhof F.M."/>
            <person name="Cremers G."/>
            <person name="de Vos P."/>
            <person name="Vandamme P."/>
            <person name="Boon N."/>
            <person name="Op den Camp H.J."/>
            <person name="Heylen K."/>
        </authorList>
    </citation>
    <scope>NUCLEOTIDE SEQUENCE [LARGE SCALE GENOMIC DNA]</scope>
    <source>
        <strain evidence="7 8">R-67175</strain>
    </source>
</reference>
<evidence type="ECO:0000256" key="5">
    <source>
        <dbReference type="ARBA" id="ARBA00023098"/>
    </source>
</evidence>
<proteinExistence type="inferred from homology"/>
<keyword evidence="4" id="KW-0949">S-adenosyl-L-methionine</keyword>
<evidence type="ECO:0000256" key="1">
    <source>
        <dbReference type="ARBA" id="ARBA00010815"/>
    </source>
</evidence>